<dbReference type="InterPro" id="IPR036185">
    <property type="entry name" value="DNA_heli_DnaB-like_N_sf"/>
</dbReference>
<dbReference type="SMART" id="SM00400">
    <property type="entry name" value="ZnF_CHCC"/>
    <property type="match status" value="1"/>
</dbReference>
<evidence type="ECO:0000256" key="6">
    <source>
        <dbReference type="ARBA" id="ARBA00022723"/>
    </source>
</evidence>
<comment type="subunit">
    <text evidence="12">Monomer. Interacts with DnaB.</text>
</comment>
<dbReference type="FunFam" id="3.90.980.10:FF:000001">
    <property type="entry name" value="DNA primase"/>
    <property type="match status" value="1"/>
</dbReference>
<protein>
    <recommendedName>
        <fullName evidence="12 13">DNA primase</fullName>
        <ecNumber evidence="12">2.7.7.101</ecNumber>
    </recommendedName>
</protein>
<dbReference type="SUPFAM" id="SSF48024">
    <property type="entry name" value="N-terminal domain of DnaB helicase"/>
    <property type="match status" value="1"/>
</dbReference>
<dbReference type="PANTHER" id="PTHR30313:SF2">
    <property type="entry name" value="DNA PRIMASE"/>
    <property type="match status" value="1"/>
</dbReference>
<dbReference type="Gene3D" id="1.10.860.10">
    <property type="entry name" value="DNAb Helicase, Chain A"/>
    <property type="match status" value="1"/>
</dbReference>
<feature type="domain" description="Toprim" evidence="16">
    <location>
        <begin position="261"/>
        <end position="342"/>
    </location>
</feature>
<evidence type="ECO:0000313" key="17">
    <source>
        <dbReference type="EMBL" id="MRX55973.1"/>
    </source>
</evidence>
<dbReference type="InterPro" id="IPR013264">
    <property type="entry name" value="DNAG_N"/>
</dbReference>
<evidence type="ECO:0000256" key="12">
    <source>
        <dbReference type="HAMAP-Rule" id="MF_00974"/>
    </source>
</evidence>
<evidence type="ECO:0000256" key="9">
    <source>
        <dbReference type="ARBA" id="ARBA00022842"/>
    </source>
</evidence>
<keyword evidence="2 12" id="KW-0639">Primosome</keyword>
<dbReference type="GO" id="GO:0005524">
    <property type="term" value="F:ATP binding"/>
    <property type="evidence" value="ECO:0007669"/>
    <property type="project" value="InterPro"/>
</dbReference>
<keyword evidence="10 12" id="KW-0238">DNA-binding</keyword>
<dbReference type="InterPro" id="IPR050219">
    <property type="entry name" value="DnaG_primase"/>
</dbReference>
<dbReference type="InterPro" id="IPR037068">
    <property type="entry name" value="DNA_primase_core_N_sf"/>
</dbReference>
<keyword evidence="9" id="KW-0460">Magnesium</keyword>
<dbReference type="InterPro" id="IPR034151">
    <property type="entry name" value="TOPRIM_DnaG_bac"/>
</dbReference>
<evidence type="ECO:0000256" key="7">
    <source>
        <dbReference type="ARBA" id="ARBA00022771"/>
    </source>
</evidence>
<comment type="similarity">
    <text evidence="12 13">Belongs to the DnaG primase family.</text>
</comment>
<dbReference type="NCBIfam" id="TIGR01391">
    <property type="entry name" value="dnaG"/>
    <property type="match status" value="1"/>
</dbReference>
<comment type="caution">
    <text evidence="17">The sequence shown here is derived from an EMBL/GenBank/DDBJ whole genome shotgun (WGS) entry which is preliminary data.</text>
</comment>
<dbReference type="InterPro" id="IPR019475">
    <property type="entry name" value="DNA_primase_DnaB-bd"/>
</dbReference>
<dbReference type="Gene3D" id="3.90.580.10">
    <property type="entry name" value="Zinc finger, CHC2-type domain"/>
    <property type="match status" value="1"/>
</dbReference>
<keyword evidence="11 12" id="KW-0804">Transcription</keyword>
<keyword evidence="8 12" id="KW-0862">Zinc</keyword>
<dbReference type="SMART" id="SM00493">
    <property type="entry name" value="TOPRIM"/>
    <property type="match status" value="1"/>
</dbReference>
<comment type="function">
    <text evidence="12 13">RNA polymerase that catalyzes the synthesis of short RNA molecules used as primers for DNA polymerase during DNA replication.</text>
</comment>
<keyword evidence="5 12" id="KW-0235">DNA replication</keyword>
<dbReference type="EC" id="2.7.7.101" evidence="12"/>
<keyword evidence="1 12" id="KW-0240">DNA-directed RNA polymerase</keyword>
<gene>
    <name evidence="12" type="primary">dnaG</name>
    <name evidence="17" type="ORF">GJU41_18580</name>
</gene>
<feature type="zinc finger region" description="CHC2-type" evidence="12 14">
    <location>
        <begin position="40"/>
        <end position="64"/>
    </location>
</feature>
<dbReference type="InterPro" id="IPR006295">
    <property type="entry name" value="DNA_primase_DnaG"/>
</dbReference>
<dbReference type="Gene3D" id="6.10.140.360">
    <property type="match status" value="1"/>
</dbReference>
<dbReference type="InterPro" id="IPR006171">
    <property type="entry name" value="TOPRIM_dom"/>
</dbReference>
<evidence type="ECO:0000256" key="11">
    <source>
        <dbReference type="ARBA" id="ARBA00023163"/>
    </source>
</evidence>
<dbReference type="InterPro" id="IPR016136">
    <property type="entry name" value="DNA_helicase_N/primase_C"/>
</dbReference>
<evidence type="ECO:0000313" key="18">
    <source>
        <dbReference type="Proteomes" id="UP000441585"/>
    </source>
</evidence>
<comment type="catalytic activity">
    <reaction evidence="12">
        <text>ssDNA + n NTP = ssDNA/pppN(pN)n-1 hybrid + (n-1) diphosphate.</text>
        <dbReference type="EC" id="2.7.7.101"/>
    </reaction>
</comment>
<dbReference type="SUPFAM" id="SSF56731">
    <property type="entry name" value="DNA primase core"/>
    <property type="match status" value="1"/>
</dbReference>
<dbReference type="GO" id="GO:0003677">
    <property type="term" value="F:DNA binding"/>
    <property type="evidence" value="ECO:0007669"/>
    <property type="project" value="UniProtKB-KW"/>
</dbReference>
<dbReference type="Gene3D" id="3.90.980.10">
    <property type="entry name" value="DNA primase, catalytic core, N-terminal domain"/>
    <property type="match status" value="1"/>
</dbReference>
<dbReference type="PIRSF" id="PIRSF002811">
    <property type="entry name" value="DnaG"/>
    <property type="match status" value="1"/>
</dbReference>
<evidence type="ECO:0000256" key="15">
    <source>
        <dbReference type="SAM" id="MobiDB-lite"/>
    </source>
</evidence>
<reference evidence="17 18" key="1">
    <citation type="submission" date="2019-11" db="EMBL/GenBank/DDBJ databases">
        <title>Bacillus idriensis genome.</title>
        <authorList>
            <person name="Konopka E.N."/>
            <person name="Newman J.D."/>
        </authorList>
    </citation>
    <scope>NUCLEOTIDE SEQUENCE [LARGE SCALE GENOMIC DNA]</scope>
    <source>
        <strain evidence="17 18">DSM 19097</strain>
    </source>
</reference>
<dbReference type="GO" id="GO:0005737">
    <property type="term" value="C:cytoplasm"/>
    <property type="evidence" value="ECO:0007669"/>
    <property type="project" value="TreeGrafter"/>
</dbReference>
<dbReference type="AlphaFoldDB" id="A0A6I2MJG8"/>
<dbReference type="GO" id="GO:0003899">
    <property type="term" value="F:DNA-directed RNA polymerase activity"/>
    <property type="evidence" value="ECO:0007669"/>
    <property type="project" value="UniProtKB-UniRule"/>
</dbReference>
<dbReference type="Pfam" id="PF10410">
    <property type="entry name" value="DnaB_bind"/>
    <property type="match status" value="1"/>
</dbReference>
<evidence type="ECO:0000256" key="13">
    <source>
        <dbReference type="PIRNR" id="PIRNR002811"/>
    </source>
</evidence>
<feature type="compositionally biased region" description="Basic and acidic residues" evidence="15">
    <location>
        <begin position="430"/>
        <end position="446"/>
    </location>
</feature>
<dbReference type="Pfam" id="PF13155">
    <property type="entry name" value="Toprim_2"/>
    <property type="match status" value="1"/>
</dbReference>
<dbReference type="GO" id="GO:1990077">
    <property type="term" value="C:primosome complex"/>
    <property type="evidence" value="ECO:0007669"/>
    <property type="project" value="UniProtKB-KW"/>
</dbReference>
<dbReference type="RefSeq" id="WP_070875445.1">
    <property type="nucleotide sequence ID" value="NZ_CAJFZX010000001.1"/>
</dbReference>
<dbReference type="InterPro" id="IPR002694">
    <property type="entry name" value="Znf_CHC2"/>
</dbReference>
<dbReference type="InterPro" id="IPR030846">
    <property type="entry name" value="DnaG_bac"/>
</dbReference>
<dbReference type="GO" id="GO:0000428">
    <property type="term" value="C:DNA-directed RNA polymerase complex"/>
    <property type="evidence" value="ECO:0007669"/>
    <property type="project" value="UniProtKB-KW"/>
</dbReference>
<comment type="domain">
    <text evidence="12">Contains an N-terminal zinc-binding domain, a central core domain that contains the primase activity, and a C-terminal DnaB-binding domain.</text>
</comment>
<dbReference type="Pfam" id="PF01807">
    <property type="entry name" value="Zn_ribbon_DnaG"/>
    <property type="match status" value="1"/>
</dbReference>
<dbReference type="FunFam" id="3.90.580.10:FF:000001">
    <property type="entry name" value="DNA primase"/>
    <property type="match status" value="1"/>
</dbReference>
<organism evidence="17 18">
    <name type="scientific">Metabacillus idriensis</name>
    <dbReference type="NCBI Taxonomy" id="324768"/>
    <lineage>
        <taxon>Bacteria</taxon>
        <taxon>Bacillati</taxon>
        <taxon>Bacillota</taxon>
        <taxon>Bacilli</taxon>
        <taxon>Bacillales</taxon>
        <taxon>Bacillaceae</taxon>
        <taxon>Metabacillus</taxon>
    </lineage>
</organism>
<keyword evidence="6 12" id="KW-0479">Metal-binding</keyword>
<accession>A0A6I2MJG8</accession>
<evidence type="ECO:0000256" key="3">
    <source>
        <dbReference type="ARBA" id="ARBA00022679"/>
    </source>
</evidence>
<evidence type="ECO:0000256" key="2">
    <source>
        <dbReference type="ARBA" id="ARBA00022515"/>
    </source>
</evidence>
<evidence type="ECO:0000256" key="10">
    <source>
        <dbReference type="ARBA" id="ARBA00023125"/>
    </source>
</evidence>
<dbReference type="GO" id="GO:0003678">
    <property type="term" value="F:DNA helicase activity"/>
    <property type="evidence" value="ECO:0007669"/>
    <property type="project" value="InterPro"/>
</dbReference>
<proteinExistence type="inferred from homology"/>
<keyword evidence="4 12" id="KW-0548">Nucleotidyltransferase</keyword>
<feature type="region of interest" description="Disordered" evidence="15">
    <location>
        <begin position="430"/>
        <end position="455"/>
    </location>
</feature>
<keyword evidence="7 12" id="KW-0863">Zinc-finger</keyword>
<dbReference type="Gene3D" id="3.40.1360.10">
    <property type="match status" value="1"/>
</dbReference>
<dbReference type="Proteomes" id="UP000441585">
    <property type="component" value="Unassembled WGS sequence"/>
</dbReference>
<dbReference type="PANTHER" id="PTHR30313">
    <property type="entry name" value="DNA PRIMASE"/>
    <property type="match status" value="1"/>
</dbReference>
<evidence type="ECO:0000256" key="14">
    <source>
        <dbReference type="PIRSR" id="PIRSR002811-1"/>
    </source>
</evidence>
<evidence type="ECO:0000259" key="16">
    <source>
        <dbReference type="PROSITE" id="PS50880"/>
    </source>
</evidence>
<dbReference type="InterPro" id="IPR036977">
    <property type="entry name" value="DNA_primase_Znf_CHC2"/>
</dbReference>
<evidence type="ECO:0000256" key="1">
    <source>
        <dbReference type="ARBA" id="ARBA00022478"/>
    </source>
</evidence>
<dbReference type="Pfam" id="PF08275">
    <property type="entry name" value="DNAG_N"/>
    <property type="match status" value="1"/>
</dbReference>
<keyword evidence="18" id="KW-1185">Reference proteome</keyword>
<keyword evidence="3 12" id="KW-0808">Transferase</keyword>
<dbReference type="GO" id="GO:0006269">
    <property type="term" value="P:DNA replication, synthesis of primer"/>
    <property type="evidence" value="ECO:0007669"/>
    <property type="project" value="UniProtKB-UniRule"/>
</dbReference>
<dbReference type="GO" id="GO:0008270">
    <property type="term" value="F:zinc ion binding"/>
    <property type="evidence" value="ECO:0007669"/>
    <property type="project" value="UniProtKB-UniRule"/>
</dbReference>
<comment type="cofactor">
    <cofactor evidence="12 13 14">
        <name>Zn(2+)</name>
        <dbReference type="ChEBI" id="CHEBI:29105"/>
    </cofactor>
    <text evidence="12 13 14">Binds 1 zinc ion per monomer.</text>
</comment>
<dbReference type="SUPFAM" id="SSF57783">
    <property type="entry name" value="Zinc beta-ribbon"/>
    <property type="match status" value="1"/>
</dbReference>
<sequence length="602" mass="68610">MGNRIPDEIIDKIQQSADIVDVVSEYVQLKKQGRNHFGLCPFHGEKSPSFSVSHDKQIYHCFGCGAGGNVFSFLMQIEGYSFVEAASALADKLHIDLPDQLNAVQQKDANSDDEKMIEAHELLKKFYHHLLVNTKEGQAAFDYLTARGFAKETIEQFEIGYALDSWDFVAKFLTKRGYDQQMMEKAGLLVKKSSSDGYLDRFRNRIMFPILDHTGRTIAFSGRVLGKEQPKFLNSPETPIFNKSKILYNFHQARVHIRKNQQVVLFEGFADVISAVRSDVQHSIATMGTSLTEAQAKIIKRNAGDVIICFDSDSAGLEATLRASKTLAAAGCKMRVAALPDGTDPDDYIRTFGAEKFKKDVIGASITLMAFKMQVFRKGKNLQDEGQRLQYIEDILKELSLLENPVEIEMYLKQLSGEFSLSMDVLKSQMQDKRSGQKPERKKEQQKSAPVQHAMKPKQKRLLPAFHNAERLLIAHMLRNKDIAQKVLDRLGLQFNIEEHRAIITYLYAYYEEGNEASVSSFLRKLPDNQLHQFVSDIAMLSVNEEISERELSDYIKQVLNHQNWLMIKEKEAEKHEAERQKDFVKAANIAMEVIRLKRDLK</sequence>
<name>A0A6I2MJG8_9BACI</name>
<evidence type="ECO:0000256" key="5">
    <source>
        <dbReference type="ARBA" id="ARBA00022705"/>
    </source>
</evidence>
<evidence type="ECO:0000256" key="4">
    <source>
        <dbReference type="ARBA" id="ARBA00022695"/>
    </source>
</evidence>
<dbReference type="PROSITE" id="PS50880">
    <property type="entry name" value="TOPRIM"/>
    <property type="match status" value="1"/>
</dbReference>
<evidence type="ECO:0000256" key="8">
    <source>
        <dbReference type="ARBA" id="ARBA00022833"/>
    </source>
</evidence>
<dbReference type="CDD" id="cd03364">
    <property type="entry name" value="TOPRIM_DnaG_primases"/>
    <property type="match status" value="1"/>
</dbReference>
<dbReference type="EMBL" id="WKKF01000007">
    <property type="protein sequence ID" value="MRX55973.1"/>
    <property type="molecule type" value="Genomic_DNA"/>
</dbReference>
<dbReference type="HAMAP" id="MF_00974">
    <property type="entry name" value="DNA_primase_DnaG"/>
    <property type="match status" value="1"/>
</dbReference>